<dbReference type="EMBL" id="PYGR01000035">
    <property type="protein sequence ID" value="PTO35103.1"/>
    <property type="molecule type" value="Genomic_DNA"/>
</dbReference>
<reference evidence="5 8" key="3">
    <citation type="submission" date="2018-03" db="EMBL/GenBank/DDBJ databases">
        <title>Draft genome sequences of four Enterococcus mundtii strains isolated from beef slaughterhouses in Kenya.</title>
        <authorList>
            <person name="Wambui J."/>
            <person name="Stevens M."/>
            <person name="Njage P."/>
            <person name="Stephan R."/>
            <person name="Tasara T."/>
        </authorList>
    </citation>
    <scope>NUCLEOTIDE SEQUENCE [LARGE SCALE GENOMIC DNA]</scope>
    <source>
        <strain evidence="5 8">H18-EM</strain>
    </source>
</reference>
<dbReference type="AlphaFoldDB" id="A0A1A6GDB5"/>
<dbReference type="Proteomes" id="UP000237934">
    <property type="component" value="Unassembled WGS sequence"/>
</dbReference>
<dbReference type="Proteomes" id="UP000321175">
    <property type="component" value="Unassembled WGS sequence"/>
</dbReference>
<evidence type="ECO:0000313" key="2">
    <source>
        <dbReference type="EMBL" id="GEL81658.1"/>
    </source>
</evidence>
<dbReference type="Proteomes" id="UP000195024">
    <property type="component" value="Unassembled WGS sequence"/>
</dbReference>
<evidence type="ECO:0000313" key="6">
    <source>
        <dbReference type="Proteomes" id="UP000195024"/>
    </source>
</evidence>
<dbReference type="EMBL" id="PUAP01000033">
    <property type="protein sequence ID" value="PQF22290.1"/>
    <property type="molecule type" value="Genomic_DNA"/>
</dbReference>
<evidence type="ECO:0000313" key="7">
    <source>
        <dbReference type="Proteomes" id="UP000237934"/>
    </source>
</evidence>
<dbReference type="GO" id="GO:0071513">
    <property type="term" value="C:phosphopantothenoylcysteine decarboxylase complex"/>
    <property type="evidence" value="ECO:0007669"/>
    <property type="project" value="TreeGrafter"/>
</dbReference>
<feature type="domain" description="Flavoprotein" evidence="1">
    <location>
        <begin position="2"/>
        <end position="151"/>
    </location>
</feature>
<dbReference type="Pfam" id="PF02441">
    <property type="entry name" value="Flavoprotein"/>
    <property type="match status" value="1"/>
</dbReference>
<dbReference type="GO" id="GO:0015937">
    <property type="term" value="P:coenzyme A biosynthetic process"/>
    <property type="evidence" value="ECO:0007669"/>
    <property type="project" value="TreeGrafter"/>
</dbReference>
<dbReference type="SUPFAM" id="SSF52507">
    <property type="entry name" value="Homo-oligomeric flavin-containing Cys decarboxylases, HFCD"/>
    <property type="match status" value="1"/>
</dbReference>
<gene>
    <name evidence="2" type="primary">coaC</name>
    <name evidence="3" type="ORF">A5802_001815</name>
    <name evidence="5" type="ORF">C6N14_09110</name>
    <name evidence="4" type="ORF">CUS89_11255</name>
    <name evidence="2" type="ORF">EMU01_28020</name>
</gene>
<evidence type="ECO:0000313" key="9">
    <source>
        <dbReference type="Proteomes" id="UP000321175"/>
    </source>
</evidence>
<accession>A0A1A6GDB5</accession>
<reference evidence="4 7" key="2">
    <citation type="journal article" date="2018" name="Pathog. Dis.">
        <title>Whole-genome sequencing based characterization of antimicrobial resistance in Enterococcus.</title>
        <authorList>
            <person name="Tyson G."/>
        </authorList>
    </citation>
    <scope>NUCLEOTIDE SEQUENCE [LARGE SCALE GENOMIC DNA]</scope>
    <source>
        <strain evidence="4 7">CVM N55263</strain>
    </source>
</reference>
<dbReference type="InterPro" id="IPR011847">
    <property type="entry name" value="CoaC_strep"/>
</dbReference>
<dbReference type="PANTHER" id="PTHR14359">
    <property type="entry name" value="HOMO-OLIGOMERIC FLAVIN CONTAINING CYS DECARBOXYLASE FAMILY"/>
    <property type="match status" value="1"/>
</dbReference>
<dbReference type="Gene3D" id="3.40.50.1950">
    <property type="entry name" value="Flavin prenyltransferase-like"/>
    <property type="match status" value="1"/>
</dbReference>
<organism evidence="3 6">
    <name type="scientific">Enterococcus mundtii</name>
    <dbReference type="NCBI Taxonomy" id="53346"/>
    <lineage>
        <taxon>Bacteria</taxon>
        <taxon>Bacillati</taxon>
        <taxon>Bacillota</taxon>
        <taxon>Bacilli</taxon>
        <taxon>Lactobacillales</taxon>
        <taxon>Enterococcaceae</taxon>
        <taxon>Enterococcus</taxon>
    </lineage>
</organism>
<dbReference type="GO" id="GO:0010181">
    <property type="term" value="F:FMN binding"/>
    <property type="evidence" value="ECO:0007669"/>
    <property type="project" value="TreeGrafter"/>
</dbReference>
<reference evidence="3 6" key="1">
    <citation type="submission" date="2017-05" db="EMBL/GenBank/DDBJ databases">
        <title>The Genome Sequence of Enterococcus mundtii 6B1_DIV0119.</title>
        <authorList>
            <consortium name="The Broad Institute Genomics Platform"/>
            <consortium name="The Broad Institute Genomic Center for Infectious Diseases"/>
            <person name="Earl A."/>
            <person name="Manson A."/>
            <person name="Schwartman J."/>
            <person name="Gilmore M."/>
            <person name="Abouelleil A."/>
            <person name="Cao P."/>
            <person name="Chapman S."/>
            <person name="Cusick C."/>
            <person name="Shea T."/>
            <person name="Young S."/>
            <person name="Neafsey D."/>
            <person name="Nusbaum C."/>
            <person name="Birren B."/>
        </authorList>
    </citation>
    <scope>NUCLEOTIDE SEQUENCE [LARGE SCALE GENOMIC DNA]</scope>
    <source>
        <strain evidence="3 6">6B1_DIV0119</strain>
    </source>
</reference>
<dbReference type="RefSeq" id="WP_065095578.1">
    <property type="nucleotide sequence ID" value="NZ_BJWA01000030.1"/>
</dbReference>
<comment type="caution">
    <text evidence="3">The sequence shown here is derived from an EMBL/GenBank/DDBJ whole genome shotgun (WGS) entry which is preliminary data.</text>
</comment>
<dbReference type="GeneID" id="61000094"/>
<evidence type="ECO:0000313" key="4">
    <source>
        <dbReference type="EMBL" id="PQF22290.1"/>
    </source>
</evidence>
<dbReference type="GO" id="GO:0004633">
    <property type="term" value="F:phosphopantothenoylcysteine decarboxylase activity"/>
    <property type="evidence" value="ECO:0007669"/>
    <property type="project" value="TreeGrafter"/>
</dbReference>
<dbReference type="NCBIfam" id="TIGR02113">
    <property type="entry name" value="coaC_strep"/>
    <property type="match status" value="1"/>
</dbReference>
<evidence type="ECO:0000313" key="8">
    <source>
        <dbReference type="Proteomes" id="UP000244022"/>
    </source>
</evidence>
<evidence type="ECO:0000259" key="1">
    <source>
        <dbReference type="Pfam" id="PF02441"/>
    </source>
</evidence>
<evidence type="ECO:0000313" key="5">
    <source>
        <dbReference type="EMBL" id="PTO35103.1"/>
    </source>
</evidence>
<evidence type="ECO:0000313" key="3">
    <source>
        <dbReference type="EMBL" id="OTP28076.1"/>
    </source>
</evidence>
<dbReference type="Proteomes" id="UP000244022">
    <property type="component" value="Unassembled WGS sequence"/>
</dbReference>
<dbReference type="EMBL" id="BJWA01000030">
    <property type="protein sequence ID" value="GEL81658.1"/>
    <property type="molecule type" value="Genomic_DNA"/>
</dbReference>
<protein>
    <submittedName>
        <fullName evidence="3">Phosphopantothenoylcysteine decarboxylase</fullName>
    </submittedName>
</protein>
<dbReference type="InterPro" id="IPR036551">
    <property type="entry name" value="Flavin_trans-like"/>
</dbReference>
<sequence length="183" mass="19914">MKKILLGVSGSISAYKSADITNQLVKLGYQVDVIMTQSSTKFITPLTLQSLSKRAVHTDVMQENDPSVINHIELAKQADLFLIAPATANIIGKLANGLADDLLSTVAMALLPETPKLIAPAMNTNMYQHPINQRNLTTLKEIGYQEIEPRESLLACGDYGKGALADNQIIIDQVTLLLNQRSV</sequence>
<dbReference type="InterPro" id="IPR003382">
    <property type="entry name" value="Flavoprotein"/>
</dbReference>
<reference evidence="2 9" key="4">
    <citation type="submission" date="2019-07" db="EMBL/GenBank/DDBJ databases">
        <title>Whole genome shotgun sequence of Enterococcus mundtii NBRC 100490.</title>
        <authorList>
            <person name="Hosoyama A."/>
            <person name="Uohara A."/>
            <person name="Ohji S."/>
            <person name="Ichikawa N."/>
        </authorList>
    </citation>
    <scope>NUCLEOTIDE SEQUENCE [LARGE SCALE GENOMIC DNA]</scope>
    <source>
        <strain evidence="2 9">NBRC 100490</strain>
    </source>
</reference>
<name>A0A1A6GDB5_ENTMU</name>
<proteinExistence type="predicted"/>
<dbReference type="EMBL" id="NGMS01000001">
    <property type="protein sequence ID" value="OTP28076.1"/>
    <property type="molecule type" value="Genomic_DNA"/>
</dbReference>
<keyword evidence="9" id="KW-1185">Reference proteome</keyword>
<dbReference type="PANTHER" id="PTHR14359:SF6">
    <property type="entry name" value="PHOSPHOPANTOTHENOYLCYSTEINE DECARBOXYLASE"/>
    <property type="match status" value="1"/>
</dbReference>